<evidence type="ECO:0000313" key="1">
    <source>
        <dbReference type="EMBL" id="VDL35645.1"/>
    </source>
</evidence>
<reference evidence="3" key="1">
    <citation type="submission" date="2016-04" db="UniProtKB">
        <authorList>
            <consortium name="WormBaseParasite"/>
        </authorList>
    </citation>
    <scope>IDENTIFICATION</scope>
</reference>
<dbReference type="OrthoDB" id="8050037at2759"/>
<protein>
    <submittedName>
        <fullName evidence="3">DDE_Tnp_1_7 domain-containing protein</fullName>
    </submittedName>
</protein>
<dbReference type="Proteomes" id="UP000274504">
    <property type="component" value="Unassembled WGS sequence"/>
</dbReference>
<dbReference type="WBParaSite" id="HDID_0000360001-mRNA-1">
    <property type="protein sequence ID" value="HDID_0000360001-mRNA-1"/>
    <property type="gene ID" value="HDID_0000360001"/>
</dbReference>
<accession>A0A0R3SFI1</accession>
<dbReference type="AlphaFoldDB" id="A0A0R3SFI1"/>
<dbReference type="EMBL" id="UYSG01001129">
    <property type="protein sequence ID" value="VDL35645.1"/>
    <property type="molecule type" value="Genomic_DNA"/>
</dbReference>
<gene>
    <name evidence="1" type="ORF">HDID_LOCUS3598</name>
</gene>
<reference evidence="1 2" key="2">
    <citation type="submission" date="2018-11" db="EMBL/GenBank/DDBJ databases">
        <authorList>
            <consortium name="Pathogen Informatics"/>
        </authorList>
    </citation>
    <scope>NUCLEOTIDE SEQUENCE [LARGE SCALE GENOMIC DNA]</scope>
</reference>
<name>A0A0R3SFI1_HYMDI</name>
<proteinExistence type="predicted"/>
<evidence type="ECO:0000313" key="2">
    <source>
        <dbReference type="Proteomes" id="UP000274504"/>
    </source>
</evidence>
<sequence length="153" mass="17213">MDSIETEKITAIFRSTTEQMNLSKPNKDSEDYAKNVGEFHYEPSVGELFMTCLSSTTLAEGFDIWGDDGKVQEGVWRQHFSSQICLNLAMRKGGDIHKCTAIVNRICNAFSCGSLRKDQFRSQVIDKVVVPSRTARTRTKLHLQVDPSSKTYG</sequence>
<organism evidence="3">
    <name type="scientific">Hymenolepis diminuta</name>
    <name type="common">Rat tapeworm</name>
    <dbReference type="NCBI Taxonomy" id="6216"/>
    <lineage>
        <taxon>Eukaryota</taxon>
        <taxon>Metazoa</taxon>
        <taxon>Spiralia</taxon>
        <taxon>Lophotrochozoa</taxon>
        <taxon>Platyhelminthes</taxon>
        <taxon>Cestoda</taxon>
        <taxon>Eucestoda</taxon>
        <taxon>Cyclophyllidea</taxon>
        <taxon>Hymenolepididae</taxon>
        <taxon>Hymenolepis</taxon>
    </lineage>
</organism>
<evidence type="ECO:0000313" key="3">
    <source>
        <dbReference type="WBParaSite" id="HDID_0000360001-mRNA-1"/>
    </source>
</evidence>